<name>A0ABQ9HHW4_9NEOP</name>
<accession>A0ABQ9HHW4</accession>
<comment type="caution">
    <text evidence="1">The sequence shown here is derived from an EMBL/GenBank/DDBJ whole genome shotgun (WGS) entry which is preliminary data.</text>
</comment>
<gene>
    <name evidence="1" type="ORF">PR048_015763</name>
</gene>
<proteinExistence type="predicted"/>
<protein>
    <submittedName>
        <fullName evidence="1">Uncharacterized protein</fullName>
    </submittedName>
</protein>
<evidence type="ECO:0000313" key="2">
    <source>
        <dbReference type="Proteomes" id="UP001159363"/>
    </source>
</evidence>
<keyword evidence="2" id="KW-1185">Reference proteome</keyword>
<dbReference type="Proteomes" id="UP001159363">
    <property type="component" value="Chromosome 4"/>
</dbReference>
<organism evidence="1 2">
    <name type="scientific">Dryococelus australis</name>
    <dbReference type="NCBI Taxonomy" id="614101"/>
    <lineage>
        <taxon>Eukaryota</taxon>
        <taxon>Metazoa</taxon>
        <taxon>Ecdysozoa</taxon>
        <taxon>Arthropoda</taxon>
        <taxon>Hexapoda</taxon>
        <taxon>Insecta</taxon>
        <taxon>Pterygota</taxon>
        <taxon>Neoptera</taxon>
        <taxon>Polyneoptera</taxon>
        <taxon>Phasmatodea</taxon>
        <taxon>Verophasmatodea</taxon>
        <taxon>Anareolatae</taxon>
        <taxon>Phasmatidae</taxon>
        <taxon>Eurycanthinae</taxon>
        <taxon>Dryococelus</taxon>
    </lineage>
</organism>
<reference evidence="1 2" key="1">
    <citation type="submission" date="2023-02" db="EMBL/GenBank/DDBJ databases">
        <title>LHISI_Scaffold_Assembly.</title>
        <authorList>
            <person name="Stuart O.P."/>
            <person name="Cleave R."/>
            <person name="Magrath M.J.L."/>
            <person name="Mikheyev A.S."/>
        </authorList>
    </citation>
    <scope>NUCLEOTIDE SEQUENCE [LARGE SCALE GENOMIC DNA]</scope>
    <source>
        <strain evidence="1">Daus_M_001</strain>
        <tissue evidence="1">Leg muscle</tissue>
    </source>
</reference>
<dbReference type="EMBL" id="JARBHB010000005">
    <property type="protein sequence ID" value="KAJ8883908.1"/>
    <property type="molecule type" value="Genomic_DNA"/>
</dbReference>
<sequence length="71" mass="8127">MVHSLENALYSSLGKSPGPYYCMAMKYGVTLPNTHTHSNDHNNPLINEIPEYDPLEPRKYKKPAIILTFQH</sequence>
<evidence type="ECO:0000313" key="1">
    <source>
        <dbReference type="EMBL" id="KAJ8883908.1"/>
    </source>
</evidence>